<evidence type="ECO:0000256" key="1">
    <source>
        <dbReference type="ARBA" id="ARBA00004389"/>
    </source>
</evidence>
<dbReference type="GO" id="GO:0006488">
    <property type="term" value="P:dolichol-linked oligosaccharide biosynthetic process"/>
    <property type="evidence" value="ECO:0007669"/>
    <property type="project" value="InterPro"/>
</dbReference>
<evidence type="ECO:0000256" key="5">
    <source>
        <dbReference type="ARBA" id="ARBA00017467"/>
    </source>
</evidence>
<dbReference type="Gene3D" id="3.40.50.2000">
    <property type="entry name" value="Glycogen Phosphorylase B"/>
    <property type="match status" value="1"/>
</dbReference>
<evidence type="ECO:0000313" key="12">
    <source>
        <dbReference type="EMBL" id="KAJ5157475.1"/>
    </source>
</evidence>
<comment type="subcellular location">
    <subcellularLocation>
        <location evidence="1 11">Endoplasmic reticulum membrane</location>
        <topology evidence="1 11">Single-pass membrane protein</topology>
    </subcellularLocation>
    <subcellularLocation>
        <location evidence="2">Nucleus membrane</location>
        <topology evidence="2">Single-pass membrane protein</topology>
    </subcellularLocation>
</comment>
<feature type="transmembrane region" description="Helical" evidence="11">
    <location>
        <begin position="15"/>
        <end position="36"/>
    </location>
</feature>
<evidence type="ECO:0000256" key="9">
    <source>
        <dbReference type="ARBA" id="ARBA00023136"/>
    </source>
</evidence>
<keyword evidence="12" id="KW-0808">Transferase</keyword>
<evidence type="ECO:0000256" key="11">
    <source>
        <dbReference type="RuleBase" id="RU362127"/>
    </source>
</evidence>
<comment type="subunit">
    <text evidence="4 11">Heterodimer with ALG13 to form a functional enzyme.</text>
</comment>
<accession>A0A9W9HW94</accession>
<protein>
    <recommendedName>
        <fullName evidence="5 11">UDP-N-acetylglucosamine transferase subunit ALG14</fullName>
    </recommendedName>
    <alternativeName>
        <fullName evidence="10 11">Asparagine-linked glycosylation protein 14</fullName>
    </alternativeName>
</protein>
<dbReference type="InterPro" id="IPR013969">
    <property type="entry name" value="Oligosacch_biosynth_Alg14"/>
</dbReference>
<dbReference type="GO" id="GO:0031965">
    <property type="term" value="C:nuclear membrane"/>
    <property type="evidence" value="ECO:0007669"/>
    <property type="project" value="UniProtKB-SubCell"/>
</dbReference>
<proteinExistence type="inferred from homology"/>
<dbReference type="Pfam" id="PF08660">
    <property type="entry name" value="Alg14"/>
    <property type="match status" value="1"/>
</dbReference>
<sequence>MASTPQILCELSLKILAPLAAIGFLVVLTILLSLAISQNASIPKVRQRGTPVHILVVLGSGGHTAEMLYMLENTFKSSIYTYRTYVVSSGDALSAQKAVEFEDTFARKEESDNNAKDYNIVTIPRARRVHQSYLTAPYSTLRCFWACLLVLGGRHPAQRRLPAQFQSSHPDIIITNGPAVAVCMLLAAKLIRSFIFVSRWAAGRGSKPDISRLRTVYVESWARVRTLSTSGFLLLPVADKFLVQWPTLAGRRAWWGMKKTEYCGWVVV</sequence>
<dbReference type="GO" id="GO:0043541">
    <property type="term" value="C:UDP-N-acetylglucosamine transferase complex"/>
    <property type="evidence" value="ECO:0007669"/>
    <property type="project" value="TreeGrafter"/>
</dbReference>
<comment type="similarity">
    <text evidence="3 11">Belongs to the ALG14 family.</text>
</comment>
<keyword evidence="7 11" id="KW-0256">Endoplasmic reticulum</keyword>
<evidence type="ECO:0000256" key="6">
    <source>
        <dbReference type="ARBA" id="ARBA00022692"/>
    </source>
</evidence>
<reference evidence="12" key="2">
    <citation type="journal article" date="2023" name="IMA Fungus">
        <title>Comparative genomic study of the Penicillium genus elucidates a diverse pangenome and 15 lateral gene transfer events.</title>
        <authorList>
            <person name="Petersen C."/>
            <person name="Sorensen T."/>
            <person name="Nielsen M.R."/>
            <person name="Sondergaard T.E."/>
            <person name="Sorensen J.L."/>
            <person name="Fitzpatrick D.A."/>
            <person name="Frisvad J.C."/>
            <person name="Nielsen K.L."/>
        </authorList>
    </citation>
    <scope>NUCLEOTIDE SEQUENCE</scope>
    <source>
        <strain evidence="12">IBT 26290</strain>
    </source>
</reference>
<gene>
    <name evidence="11" type="primary">ALG14</name>
    <name evidence="12" type="ORF">N7482_008575</name>
</gene>
<dbReference type="EMBL" id="JAPQKN010000006">
    <property type="protein sequence ID" value="KAJ5157475.1"/>
    <property type="molecule type" value="Genomic_DNA"/>
</dbReference>
<evidence type="ECO:0000256" key="7">
    <source>
        <dbReference type="ARBA" id="ARBA00022824"/>
    </source>
</evidence>
<comment type="function">
    <text evidence="11">Involved in protein N-glycosylation. Essential for the second step of the dolichol-linked oligosaccharide pathway. Anchors the catalytic subunit ALG13 to the ER.</text>
</comment>
<keyword evidence="9 11" id="KW-0472">Membrane</keyword>
<dbReference type="OrthoDB" id="37659at2759"/>
<name>A0A9W9HW94_9EURO</name>
<evidence type="ECO:0000256" key="2">
    <source>
        <dbReference type="ARBA" id="ARBA00004590"/>
    </source>
</evidence>
<keyword evidence="13" id="KW-1185">Reference proteome</keyword>
<dbReference type="Proteomes" id="UP001149163">
    <property type="component" value="Unassembled WGS sequence"/>
</dbReference>
<evidence type="ECO:0000256" key="8">
    <source>
        <dbReference type="ARBA" id="ARBA00022989"/>
    </source>
</evidence>
<dbReference type="PANTHER" id="PTHR12154">
    <property type="entry name" value="GLYCOSYL TRANSFERASE-RELATED"/>
    <property type="match status" value="1"/>
</dbReference>
<dbReference type="PANTHER" id="PTHR12154:SF4">
    <property type="entry name" value="UDP-N-ACETYLGLUCOSAMINE TRANSFERASE SUBUNIT ALG14 HOMOLOG"/>
    <property type="match status" value="1"/>
</dbReference>
<organism evidence="12 13">
    <name type="scientific">Penicillium canariense</name>
    <dbReference type="NCBI Taxonomy" id="189055"/>
    <lineage>
        <taxon>Eukaryota</taxon>
        <taxon>Fungi</taxon>
        <taxon>Dikarya</taxon>
        <taxon>Ascomycota</taxon>
        <taxon>Pezizomycotina</taxon>
        <taxon>Eurotiomycetes</taxon>
        <taxon>Eurotiomycetidae</taxon>
        <taxon>Eurotiales</taxon>
        <taxon>Aspergillaceae</taxon>
        <taxon>Penicillium</taxon>
    </lineage>
</organism>
<dbReference type="GO" id="GO:0004577">
    <property type="term" value="F:N-acetylglucosaminyldiphosphodolichol N-acetylglucosaminyltransferase activity"/>
    <property type="evidence" value="ECO:0007669"/>
    <property type="project" value="TreeGrafter"/>
</dbReference>
<keyword evidence="8 11" id="KW-1133">Transmembrane helix</keyword>
<evidence type="ECO:0000256" key="3">
    <source>
        <dbReference type="ARBA" id="ARBA00009731"/>
    </source>
</evidence>
<dbReference type="AlphaFoldDB" id="A0A9W9HW94"/>
<reference evidence="12" key="1">
    <citation type="submission" date="2022-11" db="EMBL/GenBank/DDBJ databases">
        <authorList>
            <person name="Petersen C."/>
        </authorList>
    </citation>
    <scope>NUCLEOTIDE SEQUENCE</scope>
    <source>
        <strain evidence="12">IBT 26290</strain>
    </source>
</reference>
<keyword evidence="6 11" id="KW-0812">Transmembrane</keyword>
<comment type="caution">
    <text evidence="12">The sequence shown here is derived from an EMBL/GenBank/DDBJ whole genome shotgun (WGS) entry which is preliminary data.</text>
</comment>
<evidence type="ECO:0000313" key="13">
    <source>
        <dbReference type="Proteomes" id="UP001149163"/>
    </source>
</evidence>
<evidence type="ECO:0000256" key="10">
    <source>
        <dbReference type="ARBA" id="ARBA00032062"/>
    </source>
</evidence>
<evidence type="ECO:0000256" key="4">
    <source>
        <dbReference type="ARBA" id="ARBA00011335"/>
    </source>
</evidence>